<name>A0A016VX25_9BILA</name>
<gene>
    <name evidence="1" type="primary">Acey_s0004.g2099</name>
    <name evidence="1" type="ORF">Y032_0004g2099</name>
</gene>
<comment type="caution">
    <text evidence="1">The sequence shown here is derived from an EMBL/GenBank/DDBJ whole genome shotgun (WGS) entry which is preliminary data.</text>
</comment>
<protein>
    <submittedName>
        <fullName evidence="1">Uncharacterized protein</fullName>
    </submittedName>
</protein>
<sequence>MNFIVTLRFDKNRLRQRSTFSTLSQLSEDALRQDRTEAGPLTVRALHIKLWADPLTVRVLRAQARPCERSTQNFENDSGVRGMRNIFDLHFCNRRYIGLVCFDSQRRQGDSSSEGGGFFISVTAVCWGAVFNYPYLVVVSSTSEDRLQKPPKPMYCSRDVAAASLCLLYFAHRSSVSPYRKTVAFYEKKDPPMTWEKHYSDNDTVSALAVSAGFPHG</sequence>
<proteinExistence type="predicted"/>
<evidence type="ECO:0000313" key="1">
    <source>
        <dbReference type="EMBL" id="EYC31328.1"/>
    </source>
</evidence>
<dbReference type="EMBL" id="JARK01001340">
    <property type="protein sequence ID" value="EYC31328.1"/>
    <property type="molecule type" value="Genomic_DNA"/>
</dbReference>
<reference evidence="2" key="1">
    <citation type="journal article" date="2015" name="Nat. Genet.">
        <title>The genome and transcriptome of the zoonotic hookworm Ancylostoma ceylanicum identify infection-specific gene families.</title>
        <authorList>
            <person name="Schwarz E.M."/>
            <person name="Hu Y."/>
            <person name="Antoshechkin I."/>
            <person name="Miller M.M."/>
            <person name="Sternberg P.W."/>
            <person name="Aroian R.V."/>
        </authorList>
    </citation>
    <scope>NUCLEOTIDE SEQUENCE</scope>
    <source>
        <strain evidence="2">HY135</strain>
    </source>
</reference>
<organism evidence="1 2">
    <name type="scientific">Ancylostoma ceylanicum</name>
    <dbReference type="NCBI Taxonomy" id="53326"/>
    <lineage>
        <taxon>Eukaryota</taxon>
        <taxon>Metazoa</taxon>
        <taxon>Ecdysozoa</taxon>
        <taxon>Nematoda</taxon>
        <taxon>Chromadorea</taxon>
        <taxon>Rhabditida</taxon>
        <taxon>Rhabditina</taxon>
        <taxon>Rhabditomorpha</taxon>
        <taxon>Strongyloidea</taxon>
        <taxon>Ancylostomatidae</taxon>
        <taxon>Ancylostomatinae</taxon>
        <taxon>Ancylostoma</taxon>
    </lineage>
</organism>
<evidence type="ECO:0000313" key="2">
    <source>
        <dbReference type="Proteomes" id="UP000024635"/>
    </source>
</evidence>
<dbReference type="Proteomes" id="UP000024635">
    <property type="component" value="Unassembled WGS sequence"/>
</dbReference>
<dbReference type="AlphaFoldDB" id="A0A016VX25"/>
<accession>A0A016VX25</accession>
<keyword evidence="2" id="KW-1185">Reference proteome</keyword>